<feature type="region of interest" description="Disordered" evidence="4">
    <location>
        <begin position="211"/>
        <end position="243"/>
    </location>
</feature>
<feature type="repeat" description="ANK" evidence="3">
    <location>
        <begin position="379"/>
        <end position="411"/>
    </location>
</feature>
<protein>
    <recommendedName>
        <fullName evidence="7">Ankyrin repeat protein</fullName>
    </recommendedName>
</protein>
<feature type="compositionally biased region" description="Basic and acidic residues" evidence="4">
    <location>
        <begin position="911"/>
        <end position="929"/>
    </location>
</feature>
<dbReference type="SMART" id="SM00248">
    <property type="entry name" value="ANK"/>
    <property type="match status" value="13"/>
</dbReference>
<feature type="repeat" description="ANK" evidence="3">
    <location>
        <begin position="611"/>
        <end position="643"/>
    </location>
</feature>
<organism evidence="5 6">
    <name type="scientific">Podospora pseudocomata</name>
    <dbReference type="NCBI Taxonomy" id="2093779"/>
    <lineage>
        <taxon>Eukaryota</taxon>
        <taxon>Fungi</taxon>
        <taxon>Dikarya</taxon>
        <taxon>Ascomycota</taxon>
        <taxon>Pezizomycotina</taxon>
        <taxon>Sordariomycetes</taxon>
        <taxon>Sordariomycetidae</taxon>
        <taxon>Sordariales</taxon>
        <taxon>Podosporaceae</taxon>
        <taxon>Podospora</taxon>
    </lineage>
</organism>
<dbReference type="SUPFAM" id="SSF48403">
    <property type="entry name" value="Ankyrin repeat"/>
    <property type="match status" value="2"/>
</dbReference>
<feature type="repeat" description="ANK" evidence="3">
    <location>
        <begin position="740"/>
        <end position="772"/>
    </location>
</feature>
<dbReference type="PANTHER" id="PTHR24123">
    <property type="entry name" value="ANKYRIN REPEAT-CONTAINING"/>
    <property type="match status" value="1"/>
</dbReference>
<evidence type="ECO:0000313" key="5">
    <source>
        <dbReference type="EMBL" id="KAK4655456.1"/>
    </source>
</evidence>
<dbReference type="Pfam" id="PF12796">
    <property type="entry name" value="Ank_2"/>
    <property type="match status" value="4"/>
</dbReference>
<feature type="repeat" description="ANK" evidence="3">
    <location>
        <begin position="677"/>
        <end position="709"/>
    </location>
</feature>
<keyword evidence="1" id="KW-0677">Repeat</keyword>
<comment type="caution">
    <text evidence="5">The sequence shown here is derived from an EMBL/GenBank/DDBJ whole genome shotgun (WGS) entry which is preliminary data.</text>
</comment>
<feature type="repeat" description="ANK" evidence="3">
    <location>
        <begin position="412"/>
        <end position="444"/>
    </location>
</feature>
<keyword evidence="2 3" id="KW-0040">ANK repeat</keyword>
<feature type="repeat" description="ANK" evidence="3">
    <location>
        <begin position="478"/>
        <end position="510"/>
    </location>
</feature>
<dbReference type="InterPro" id="IPR051165">
    <property type="entry name" value="Multifunctional_ANK_Repeat"/>
</dbReference>
<dbReference type="PROSITE" id="PS50297">
    <property type="entry name" value="ANK_REP_REGION"/>
    <property type="match status" value="8"/>
</dbReference>
<feature type="repeat" description="ANK" evidence="3">
    <location>
        <begin position="644"/>
        <end position="676"/>
    </location>
</feature>
<name>A0ABR0GI73_9PEZI</name>
<evidence type="ECO:0000256" key="2">
    <source>
        <dbReference type="ARBA" id="ARBA00023043"/>
    </source>
</evidence>
<dbReference type="PROSITE" id="PS50088">
    <property type="entry name" value="ANK_REPEAT"/>
    <property type="match status" value="9"/>
</dbReference>
<sequence length="1081" mass="116121">MEPLSILGAVAACTEIVSVITRVTTNLHSLKQRWSEGARSLQLLIAKLSTVRAALAQVKDWAELNASTSPNGDEMRDSLGVAMEGCQVFIEALDQDVAGLLGDSVVSRLKQLFIDSTIKEHEQRLDSQILALQVLLNAAYCQSLSEQNSLLRQTAARQVFQQIREDTSTVREQSTVRDTERSTIAGTEAAPVPSLRLGRIDSFPESTPDTVPLFGIHVRPPSRSHENSYPDSRDPTWQRPMPFEMLPYSPASTPVSPASDKSSNTSGFFSLGKAVSSTTSLSAETLSKSPPSTIRQRFGRLRLSSSNSSRANKEAATMSPKSQLSIRFPGELVATDMYLQSDGNHPPPKPIVAAQRGDHVEMASLIRRRADLDHPHKGTGRTPLAVACHCGHNDVVELLIAEGANIHSEDKRKLSPLHLAAANGHCHVMATLLDREADINVRGPHGKTPLRIACDHGQLDAIRFLAKLRAMVDSRDEAQKTPLHAASEAGDDEIAKLLLQLGANKDAKDSHMRTPLHSACISGRIAVVGTLLNAKADLEAQEEESLTPLATAARAGLKTVMDLLLQHKASPRTRSAGDFTPLHWASYNSHEEAVGLLIANKKTELDARSINGRSPLHVAAMGRSFGVIEKLVRAGASLEAECLEGNRPLHYACQYATHSEVALLLNAGAGCNVQNMTGETPLHISVRTGNLRTARALVARGAHVDSLDNKAIRPLAIACQDGHAEIANFLLTSGAMVKGATDAPMCLAASGGHVQVIQALLQHGGAVREVDAQGWDPLRRAAFAGHSQAVASLLGNGARATNLGTLSSFSFASTATAEQRKRILDLLTMAIDTENAEYQRVTYLASSAMPLNVGQGNVTELPDDTRSRTNEQYVDQREGLTAPNPSPSPPVRPPPSPSRPPPAIPQILKTADGEHDLGNQEYYDERESTRPAPYFQPSPNPLTDSRNQQQQVPILHRFLPYRPPAPSQGLVPSYLSPYTPAPISPPDAQYYSGYTPSNYGGPASPSDALVSPPSSMRVSPPLPSSIMSTYTSSGVSAMSGTTSTYYPYPRPVVRDDGTLAAGSEALYPARTGTDGNRAELP</sequence>
<proteinExistence type="predicted"/>
<dbReference type="InterPro" id="IPR036770">
    <property type="entry name" value="Ankyrin_rpt-contain_sf"/>
</dbReference>
<feature type="compositionally biased region" description="Pro residues" evidence="4">
    <location>
        <begin position="884"/>
        <end position="904"/>
    </location>
</feature>
<evidence type="ECO:0000256" key="4">
    <source>
        <dbReference type="SAM" id="MobiDB-lite"/>
    </source>
</evidence>
<evidence type="ECO:0008006" key="7">
    <source>
        <dbReference type="Google" id="ProtNLM"/>
    </source>
</evidence>
<dbReference type="Proteomes" id="UP001323405">
    <property type="component" value="Unassembled WGS sequence"/>
</dbReference>
<evidence type="ECO:0000313" key="6">
    <source>
        <dbReference type="Proteomes" id="UP001323405"/>
    </source>
</evidence>
<dbReference type="GeneID" id="87903094"/>
<keyword evidence="6" id="KW-1185">Reference proteome</keyword>
<dbReference type="InterPro" id="IPR002110">
    <property type="entry name" value="Ankyrin_rpt"/>
</dbReference>
<feature type="repeat" description="ANK" evidence="3">
    <location>
        <begin position="511"/>
        <end position="543"/>
    </location>
</feature>
<accession>A0ABR0GI73</accession>
<dbReference type="Gene3D" id="1.25.40.20">
    <property type="entry name" value="Ankyrin repeat-containing domain"/>
    <property type="match status" value="4"/>
</dbReference>
<dbReference type="RefSeq" id="XP_062744431.1">
    <property type="nucleotide sequence ID" value="XM_062883488.1"/>
</dbReference>
<evidence type="ECO:0000256" key="3">
    <source>
        <dbReference type="PROSITE-ProRule" id="PRU00023"/>
    </source>
</evidence>
<gene>
    <name evidence="5" type="ORF">QC762_0050210</name>
</gene>
<dbReference type="Pfam" id="PF00023">
    <property type="entry name" value="Ank"/>
    <property type="match status" value="2"/>
</dbReference>
<feature type="compositionally biased region" description="Basic and acidic residues" evidence="4">
    <location>
        <begin position="223"/>
        <end position="236"/>
    </location>
</feature>
<feature type="region of interest" description="Disordered" evidence="4">
    <location>
        <begin position="876"/>
        <end position="949"/>
    </location>
</feature>
<reference evidence="5 6" key="1">
    <citation type="journal article" date="2023" name="bioRxiv">
        <title>High-quality genome assemblies of four members of thePodospora anserinaspecies complex.</title>
        <authorList>
            <person name="Ament-Velasquez S.L."/>
            <person name="Vogan A.A."/>
            <person name="Wallerman O."/>
            <person name="Hartmann F."/>
            <person name="Gautier V."/>
            <person name="Silar P."/>
            <person name="Giraud T."/>
            <person name="Johannesson H."/>
        </authorList>
    </citation>
    <scope>NUCLEOTIDE SEQUENCE [LARGE SCALE GENOMIC DNA]</scope>
    <source>
        <strain evidence="5 6">CBS 415.72m</strain>
    </source>
</reference>
<dbReference type="PANTHER" id="PTHR24123:SF33">
    <property type="entry name" value="PROTEIN HOS4"/>
    <property type="match status" value="1"/>
</dbReference>
<evidence type="ECO:0000256" key="1">
    <source>
        <dbReference type="ARBA" id="ARBA00022737"/>
    </source>
</evidence>
<feature type="repeat" description="ANK" evidence="3">
    <location>
        <begin position="445"/>
        <end position="477"/>
    </location>
</feature>
<dbReference type="EMBL" id="JAFFHA010000005">
    <property type="protein sequence ID" value="KAK4655456.1"/>
    <property type="molecule type" value="Genomic_DNA"/>
</dbReference>